<reference evidence="2 3" key="1">
    <citation type="submission" date="2020-02" db="EMBL/GenBank/DDBJ databases">
        <title>Draft genome sequence of Haematococcus lacustris strain NIES-144.</title>
        <authorList>
            <person name="Morimoto D."/>
            <person name="Nakagawa S."/>
            <person name="Yoshida T."/>
            <person name="Sawayama S."/>
        </authorList>
    </citation>
    <scope>NUCLEOTIDE SEQUENCE [LARGE SCALE GENOMIC DNA]</scope>
    <source>
        <strain evidence="2 3">NIES-144</strain>
    </source>
</reference>
<dbReference type="EMBL" id="BLLF01003724">
    <property type="protein sequence ID" value="GFH28058.1"/>
    <property type="molecule type" value="Genomic_DNA"/>
</dbReference>
<proteinExistence type="predicted"/>
<accession>A0A6A0A6B4</accession>
<evidence type="ECO:0000313" key="2">
    <source>
        <dbReference type="EMBL" id="GFH28058.1"/>
    </source>
</evidence>
<comment type="caution">
    <text evidence="2">The sequence shown here is derived from an EMBL/GenBank/DDBJ whole genome shotgun (WGS) entry which is preliminary data.</text>
</comment>
<evidence type="ECO:0000256" key="1">
    <source>
        <dbReference type="SAM" id="MobiDB-lite"/>
    </source>
</evidence>
<dbReference type="Proteomes" id="UP000485058">
    <property type="component" value="Unassembled WGS sequence"/>
</dbReference>
<feature type="region of interest" description="Disordered" evidence="1">
    <location>
        <begin position="1"/>
        <end position="54"/>
    </location>
</feature>
<dbReference type="AlphaFoldDB" id="A0A6A0A6B4"/>
<feature type="non-terminal residue" evidence="2">
    <location>
        <position position="108"/>
    </location>
</feature>
<evidence type="ECO:0000313" key="3">
    <source>
        <dbReference type="Proteomes" id="UP000485058"/>
    </source>
</evidence>
<name>A0A6A0A6B4_HAELA</name>
<keyword evidence="3" id="KW-1185">Reference proteome</keyword>
<sequence length="108" mass="11341">PPAGLAGNHSQPVPVPGHLLGQHHPAHQPARSSSALHRPDPRREVQGQAGHRRCSAAYGRHTCGCVLRGARCAAQPWSYWRGLGGLGCLSRMAVCVVKPGLAVPAHGK</sequence>
<organism evidence="2 3">
    <name type="scientific">Haematococcus lacustris</name>
    <name type="common">Green alga</name>
    <name type="synonym">Haematococcus pluvialis</name>
    <dbReference type="NCBI Taxonomy" id="44745"/>
    <lineage>
        <taxon>Eukaryota</taxon>
        <taxon>Viridiplantae</taxon>
        <taxon>Chlorophyta</taxon>
        <taxon>core chlorophytes</taxon>
        <taxon>Chlorophyceae</taxon>
        <taxon>CS clade</taxon>
        <taxon>Chlamydomonadales</taxon>
        <taxon>Haematococcaceae</taxon>
        <taxon>Haematococcus</taxon>
    </lineage>
</organism>
<protein>
    <submittedName>
        <fullName evidence="2">Uncharacterized protein</fullName>
    </submittedName>
</protein>
<feature type="non-terminal residue" evidence="2">
    <location>
        <position position="1"/>
    </location>
</feature>
<gene>
    <name evidence="2" type="ORF">HaLaN_26476</name>
</gene>